<evidence type="ECO:0000256" key="2">
    <source>
        <dbReference type="ARBA" id="ARBA00023125"/>
    </source>
</evidence>
<evidence type="ECO:0000259" key="6">
    <source>
        <dbReference type="PROSITE" id="PS50977"/>
    </source>
</evidence>
<evidence type="ECO:0000256" key="4">
    <source>
        <dbReference type="PROSITE-ProRule" id="PRU00335"/>
    </source>
</evidence>
<sequence length="212" mass="23431">MSPLRPRPKQETTEKPATSPRPARGKGGKNRREDILRAAGTLMAAKGYDATSMRDISAAVGMLPGSVYYHFPSKEALFVELHNDVVQTMTARVLAALEGVDDPWERLRLSARAHLEGLIQNDNLVAIVSPQFIGGEKEVAQVVTDHRRTYEQIFRDIFEALNLPEGADPTILRLGLFGSLNWVPVWYEGDGRRSPAEISDQFVATLKSAYAA</sequence>
<dbReference type="GO" id="GO:0000976">
    <property type="term" value="F:transcription cis-regulatory region binding"/>
    <property type="evidence" value="ECO:0007669"/>
    <property type="project" value="TreeGrafter"/>
</dbReference>
<dbReference type="STRING" id="1917485.BOO69_02390"/>
<dbReference type="Pfam" id="PF17932">
    <property type="entry name" value="TetR_C_24"/>
    <property type="match status" value="1"/>
</dbReference>
<dbReference type="PROSITE" id="PS50977">
    <property type="entry name" value="HTH_TETR_2"/>
    <property type="match status" value="1"/>
</dbReference>
<gene>
    <name evidence="7" type="ORF">BOO69_02390</name>
</gene>
<evidence type="ECO:0000256" key="1">
    <source>
        <dbReference type="ARBA" id="ARBA00023015"/>
    </source>
</evidence>
<dbReference type="InterPro" id="IPR001647">
    <property type="entry name" value="HTH_TetR"/>
</dbReference>
<dbReference type="SUPFAM" id="SSF46689">
    <property type="entry name" value="Homeodomain-like"/>
    <property type="match status" value="1"/>
</dbReference>
<keyword evidence="2 4" id="KW-0238">DNA-binding</keyword>
<dbReference type="Pfam" id="PF00440">
    <property type="entry name" value="TetR_N"/>
    <property type="match status" value="1"/>
</dbReference>
<feature type="region of interest" description="Disordered" evidence="5">
    <location>
        <begin position="1"/>
        <end position="32"/>
    </location>
</feature>
<name>A0A1J0WDJ4_9RHOB</name>
<reference evidence="7 8" key="1">
    <citation type="submission" date="2016-11" db="EMBL/GenBank/DDBJ databases">
        <title>Complete genome sequence of Sulfitobacter sp. AM1-D1, a toxic bacteria associated with marine dinoflagellate Alexandrium minutum in East China Sea.</title>
        <authorList>
            <person name="Yang Q."/>
            <person name="Zhang X."/>
            <person name="Tian X."/>
        </authorList>
    </citation>
    <scope>NUCLEOTIDE SEQUENCE [LARGE SCALE GENOMIC DNA]</scope>
    <source>
        <strain evidence="7 8">AM1-D1</strain>
    </source>
</reference>
<keyword evidence="1" id="KW-0805">Transcription regulation</keyword>
<dbReference type="InterPro" id="IPR009057">
    <property type="entry name" value="Homeodomain-like_sf"/>
</dbReference>
<dbReference type="PANTHER" id="PTHR30055:SF234">
    <property type="entry name" value="HTH-TYPE TRANSCRIPTIONAL REGULATOR BETI"/>
    <property type="match status" value="1"/>
</dbReference>
<organism evidence="7 8">
    <name type="scientific">Sulfitobacter alexandrii</name>
    <dbReference type="NCBI Taxonomy" id="1917485"/>
    <lineage>
        <taxon>Bacteria</taxon>
        <taxon>Pseudomonadati</taxon>
        <taxon>Pseudomonadota</taxon>
        <taxon>Alphaproteobacteria</taxon>
        <taxon>Rhodobacterales</taxon>
        <taxon>Roseobacteraceae</taxon>
        <taxon>Sulfitobacter</taxon>
    </lineage>
</organism>
<dbReference type="PRINTS" id="PR00455">
    <property type="entry name" value="HTHTETR"/>
</dbReference>
<dbReference type="InterPro" id="IPR041490">
    <property type="entry name" value="KstR2_TetR_C"/>
</dbReference>
<feature type="DNA-binding region" description="H-T-H motif" evidence="4">
    <location>
        <begin position="52"/>
        <end position="71"/>
    </location>
</feature>
<evidence type="ECO:0000256" key="3">
    <source>
        <dbReference type="ARBA" id="ARBA00023163"/>
    </source>
</evidence>
<proteinExistence type="predicted"/>
<evidence type="ECO:0000256" key="5">
    <source>
        <dbReference type="SAM" id="MobiDB-lite"/>
    </source>
</evidence>
<dbReference type="InterPro" id="IPR036271">
    <property type="entry name" value="Tet_transcr_reg_TetR-rel_C_sf"/>
</dbReference>
<keyword evidence="3" id="KW-0804">Transcription</keyword>
<accession>A0A1J0WDJ4</accession>
<feature type="domain" description="HTH tetR-type" evidence="6">
    <location>
        <begin position="29"/>
        <end position="89"/>
    </location>
</feature>
<protein>
    <recommendedName>
        <fullName evidence="6">HTH tetR-type domain-containing protein</fullName>
    </recommendedName>
</protein>
<evidence type="ECO:0000313" key="7">
    <source>
        <dbReference type="EMBL" id="APE42389.1"/>
    </source>
</evidence>
<dbReference type="EMBL" id="CP018076">
    <property type="protein sequence ID" value="APE42389.1"/>
    <property type="molecule type" value="Genomic_DNA"/>
</dbReference>
<keyword evidence="8" id="KW-1185">Reference proteome</keyword>
<dbReference type="Gene3D" id="1.10.357.10">
    <property type="entry name" value="Tetracycline Repressor, domain 2"/>
    <property type="match status" value="1"/>
</dbReference>
<dbReference type="SUPFAM" id="SSF48498">
    <property type="entry name" value="Tetracyclin repressor-like, C-terminal domain"/>
    <property type="match status" value="1"/>
</dbReference>
<dbReference type="Proteomes" id="UP000181897">
    <property type="component" value="Chromosome"/>
</dbReference>
<evidence type="ECO:0000313" key="8">
    <source>
        <dbReference type="Proteomes" id="UP000181897"/>
    </source>
</evidence>
<dbReference type="PANTHER" id="PTHR30055">
    <property type="entry name" value="HTH-TYPE TRANSCRIPTIONAL REGULATOR RUTR"/>
    <property type="match status" value="1"/>
</dbReference>
<dbReference type="AlphaFoldDB" id="A0A1J0WDJ4"/>
<dbReference type="GO" id="GO:0003700">
    <property type="term" value="F:DNA-binding transcription factor activity"/>
    <property type="evidence" value="ECO:0007669"/>
    <property type="project" value="TreeGrafter"/>
</dbReference>
<dbReference type="InterPro" id="IPR050109">
    <property type="entry name" value="HTH-type_TetR-like_transc_reg"/>
</dbReference>
<dbReference type="KEGG" id="suam:BOO69_02390"/>